<proteinExistence type="predicted"/>
<name>A0ACB8TI17_9AGAM</name>
<protein>
    <submittedName>
        <fullName evidence="1">Uncharacterized protein</fullName>
    </submittedName>
</protein>
<evidence type="ECO:0000313" key="2">
    <source>
        <dbReference type="Proteomes" id="UP000814140"/>
    </source>
</evidence>
<keyword evidence="2" id="KW-1185">Reference proteome</keyword>
<reference evidence="1" key="1">
    <citation type="submission" date="2021-03" db="EMBL/GenBank/DDBJ databases">
        <authorList>
            <consortium name="DOE Joint Genome Institute"/>
            <person name="Ahrendt S."/>
            <person name="Looney B.P."/>
            <person name="Miyauchi S."/>
            <person name="Morin E."/>
            <person name="Drula E."/>
            <person name="Courty P.E."/>
            <person name="Chicoki N."/>
            <person name="Fauchery L."/>
            <person name="Kohler A."/>
            <person name="Kuo A."/>
            <person name="Labutti K."/>
            <person name="Pangilinan J."/>
            <person name="Lipzen A."/>
            <person name="Riley R."/>
            <person name="Andreopoulos W."/>
            <person name="He G."/>
            <person name="Johnson J."/>
            <person name="Barry K.W."/>
            <person name="Grigoriev I.V."/>
            <person name="Nagy L."/>
            <person name="Hibbett D."/>
            <person name="Henrissat B."/>
            <person name="Matheny P.B."/>
            <person name="Labbe J."/>
            <person name="Martin F."/>
        </authorList>
    </citation>
    <scope>NUCLEOTIDE SEQUENCE</scope>
    <source>
        <strain evidence="1">HHB10654</strain>
    </source>
</reference>
<comment type="caution">
    <text evidence="1">The sequence shown here is derived from an EMBL/GenBank/DDBJ whole genome shotgun (WGS) entry which is preliminary data.</text>
</comment>
<dbReference type="Proteomes" id="UP000814140">
    <property type="component" value="Unassembled WGS sequence"/>
</dbReference>
<reference evidence="1" key="2">
    <citation type="journal article" date="2022" name="New Phytol.">
        <title>Evolutionary transition to the ectomycorrhizal habit in the genomes of a hyperdiverse lineage of mushroom-forming fungi.</title>
        <authorList>
            <person name="Looney B."/>
            <person name="Miyauchi S."/>
            <person name="Morin E."/>
            <person name="Drula E."/>
            <person name="Courty P.E."/>
            <person name="Kohler A."/>
            <person name="Kuo A."/>
            <person name="LaButti K."/>
            <person name="Pangilinan J."/>
            <person name="Lipzen A."/>
            <person name="Riley R."/>
            <person name="Andreopoulos W."/>
            <person name="He G."/>
            <person name="Johnson J."/>
            <person name="Nolan M."/>
            <person name="Tritt A."/>
            <person name="Barry K.W."/>
            <person name="Grigoriev I.V."/>
            <person name="Nagy L.G."/>
            <person name="Hibbett D."/>
            <person name="Henrissat B."/>
            <person name="Matheny P.B."/>
            <person name="Labbe J."/>
            <person name="Martin F.M."/>
        </authorList>
    </citation>
    <scope>NUCLEOTIDE SEQUENCE</scope>
    <source>
        <strain evidence="1">HHB10654</strain>
    </source>
</reference>
<sequence>MSSSLEPSSSDLHLPPSTPYPIKIITIHAQRSAPIERGTRLLTYAFNSSAKPGLPSQVLFGTWDSPVAGTVNKWYFKEQNILNVDQAVLSVTEPCKHGTQFGGLCAWCGKDMTLSDYTGFSDVNRASIQMTHSADGPTVSLEEARRIEQETADDLRKARKLSLIVDLDQTIVHATVDPTVGEWIAEGESWEARHRKKAESTKQSKDDEVDSDSTVSDSDDEVNPNWEALKDVKKFRLGPESFGGHPTRDTLKSKGKEKALENQGCLYYVKPRPGWQEFLSSVATKYEMHVYTMGTRAYAEEVCAAIDPDGKYFGGRLLSRDESGSMTQKSLERLFPVDTSMVVIIDDRADVWDWGPNLIKVIPYDFFVGIGDINSTFLPKVDAAAIPSMPSPSNKPKSNSSPLPPTAPSPLPLDATLAKADEAVEPDNEVDEAVKKDMITRNSLALEAQVEARPLAKLQELQDETDDDEPAPTDTAANGPKPATAESPQRSASPKHHHHRKALLKNDDTELQRVQKLLDDVHKRYFETFDKRRGEKGPKRTINPRTTLQPYDTRDIIVKLRLQTLAGVNVVFSGVISRGTRPQDSDVWHMAIAFGAKCSTDLNSQTTHLVAADRTVKVDKAFDRGGIKIVWLAWFADSIARWERQDETPYLIEGLRGRAATAADTASPSPVLDANQISSDPEPDADDWDVEPGSRNGGADAEQTVPVVTGGEDDDEYEEDEDEDEEVLPLATPTAASVKLVPEELEGDDDELTEAERAVLEEEERNLASVQLDSYEGMTAEELADMQAAMDESDAESDDGNDGRSRGSRGSRSTNVSDDEMNDSRSVGSETSSPQRGKRKRLRSMTPSEVGLNRTGDDDVLRSPLAKRKKIAADRKYSSKLKESISNTELEEPARRPLAAPVFQADNEANIDEDDEDDDDEDEYDDDDDFLARELEEELG</sequence>
<gene>
    <name evidence="1" type="ORF">BV25DRAFT_1904546</name>
</gene>
<dbReference type="EMBL" id="MU277188">
    <property type="protein sequence ID" value="KAI0068072.1"/>
    <property type="molecule type" value="Genomic_DNA"/>
</dbReference>
<accession>A0ACB8TI17</accession>
<evidence type="ECO:0000313" key="1">
    <source>
        <dbReference type="EMBL" id="KAI0068072.1"/>
    </source>
</evidence>
<organism evidence="1 2">
    <name type="scientific">Artomyces pyxidatus</name>
    <dbReference type="NCBI Taxonomy" id="48021"/>
    <lineage>
        <taxon>Eukaryota</taxon>
        <taxon>Fungi</taxon>
        <taxon>Dikarya</taxon>
        <taxon>Basidiomycota</taxon>
        <taxon>Agaricomycotina</taxon>
        <taxon>Agaricomycetes</taxon>
        <taxon>Russulales</taxon>
        <taxon>Auriscalpiaceae</taxon>
        <taxon>Artomyces</taxon>
    </lineage>
</organism>